<evidence type="ECO:0000256" key="2">
    <source>
        <dbReference type="ARBA" id="ARBA00022729"/>
    </source>
</evidence>
<dbReference type="Gene3D" id="3.90.1210.10">
    <property type="entry name" value="Antifreeze-like/N-acetylneuraminic acid synthase C-terminal domain"/>
    <property type="match status" value="1"/>
</dbReference>
<dbReference type="SMART" id="SM00858">
    <property type="entry name" value="SAF"/>
    <property type="match status" value="1"/>
</dbReference>
<evidence type="ECO:0000256" key="3">
    <source>
        <dbReference type="ARBA" id="ARBA00022764"/>
    </source>
</evidence>
<evidence type="ECO:0000313" key="6">
    <source>
        <dbReference type="EMBL" id="MYM53740.1"/>
    </source>
</evidence>
<evidence type="ECO:0000259" key="5">
    <source>
        <dbReference type="SMART" id="SM00858"/>
    </source>
</evidence>
<dbReference type="GO" id="GO:0044780">
    <property type="term" value="P:bacterial-type flagellum assembly"/>
    <property type="evidence" value="ECO:0007669"/>
    <property type="project" value="InterPro"/>
</dbReference>
<gene>
    <name evidence="6" type="primary">flgA</name>
    <name evidence="6" type="ORF">GR167_00360</name>
</gene>
<keyword evidence="6" id="KW-0966">Cell projection</keyword>
<dbReference type="InterPro" id="IPR039246">
    <property type="entry name" value="Flagellar_FlgA"/>
</dbReference>
<dbReference type="Pfam" id="PF13144">
    <property type="entry name" value="ChapFlgA"/>
    <property type="match status" value="1"/>
</dbReference>
<dbReference type="PANTHER" id="PTHR36307:SF1">
    <property type="entry name" value="FLAGELLA BASAL BODY P-RING FORMATION PROTEIN FLGA"/>
    <property type="match status" value="1"/>
</dbReference>
<evidence type="ECO:0000256" key="1">
    <source>
        <dbReference type="ARBA" id="ARBA00004418"/>
    </source>
</evidence>
<evidence type="ECO:0000256" key="4">
    <source>
        <dbReference type="RuleBase" id="RU362063"/>
    </source>
</evidence>
<keyword evidence="4" id="KW-1005">Bacterial flagellum biogenesis</keyword>
<proteinExistence type="inferred from homology"/>
<dbReference type="Gene3D" id="2.30.30.760">
    <property type="match status" value="1"/>
</dbReference>
<dbReference type="GO" id="GO:0042597">
    <property type="term" value="C:periplasmic space"/>
    <property type="evidence" value="ECO:0007669"/>
    <property type="project" value="UniProtKB-SubCell"/>
</dbReference>
<feature type="signal peptide" evidence="4">
    <location>
        <begin position="1"/>
        <end position="18"/>
    </location>
</feature>
<dbReference type="EMBL" id="WWEN01000001">
    <property type="protein sequence ID" value="MYM53740.1"/>
    <property type="molecule type" value="Genomic_DNA"/>
</dbReference>
<comment type="subcellular location">
    <subcellularLocation>
        <location evidence="1 4">Periplasm</location>
    </subcellularLocation>
</comment>
<keyword evidence="3 4" id="KW-0574">Periplasm</keyword>
<comment type="caution">
    <text evidence="6">The sequence shown here is derived from an EMBL/GenBank/DDBJ whole genome shotgun (WGS) entry which is preliminary data.</text>
</comment>
<evidence type="ECO:0000313" key="7">
    <source>
        <dbReference type="Proteomes" id="UP000479043"/>
    </source>
</evidence>
<keyword evidence="7" id="KW-1185">Reference proteome</keyword>
<protein>
    <recommendedName>
        <fullName evidence="4">Flagella basal body P-ring formation protein FlgA</fullName>
    </recommendedName>
</protein>
<organism evidence="6 7">
    <name type="scientific">Thalassovita mangrovi</name>
    <dbReference type="NCBI Taxonomy" id="2692236"/>
    <lineage>
        <taxon>Bacteria</taxon>
        <taxon>Pseudomonadati</taxon>
        <taxon>Pseudomonadota</taxon>
        <taxon>Alphaproteobacteria</taxon>
        <taxon>Rhodobacterales</taxon>
        <taxon>Roseobacteraceae</taxon>
        <taxon>Thalassovita</taxon>
    </lineage>
</organism>
<comment type="function">
    <text evidence="4">Involved in the assembly process of the P-ring formation. It may associate with FlgF on the rod constituting a structure essential for the P-ring assembly or may act as a modulator protein for the P-ring assembly.</text>
</comment>
<dbReference type="RefSeq" id="WP_160971458.1">
    <property type="nucleotide sequence ID" value="NZ_WWEN01000001.1"/>
</dbReference>
<reference evidence="6 7" key="1">
    <citation type="submission" date="2020-01" db="EMBL/GenBank/DDBJ databases">
        <authorList>
            <person name="Chen S."/>
        </authorList>
    </citation>
    <scope>NUCLEOTIDE SEQUENCE [LARGE SCALE GENOMIC DNA]</scope>
    <source>
        <strain evidence="6 7">GS-10</strain>
    </source>
</reference>
<dbReference type="PANTHER" id="PTHR36307">
    <property type="entry name" value="FLAGELLA BASAL BODY P-RING FORMATION PROTEIN FLGA"/>
    <property type="match status" value="1"/>
</dbReference>
<sequence>MKLAAALALILTAAPALAQDGAAERAFPNGISGTDLNRIVAEAMQARGMAGGPQIAANRSFPPCDHLPEMHPANSDWSLIRMSCDAPRPWVRHLRSTARGPRHIASTATRMQPSGPQVVTLSRSLKRGAVITGADIELAASSGGSDGLGAFSDPSDVIGRTLTANVGEGRILLARQLEQNWLITRDIPVEIGFRDSAVSVSMPGIALENGQLGELIEVRNTSSGRILRAIVAGPQKVQINAKTQ</sequence>
<dbReference type="CDD" id="cd11614">
    <property type="entry name" value="SAF_CpaB_FlgA_like"/>
    <property type="match status" value="1"/>
</dbReference>
<keyword evidence="6" id="KW-0282">Flagellum</keyword>
<dbReference type="AlphaFoldDB" id="A0A6L8LHA0"/>
<dbReference type="InterPro" id="IPR017585">
    <property type="entry name" value="SAF_FlgA"/>
</dbReference>
<name>A0A6L8LHA0_9RHOB</name>
<feature type="domain" description="SAF" evidence="5">
    <location>
        <begin position="116"/>
        <end position="178"/>
    </location>
</feature>
<dbReference type="Proteomes" id="UP000479043">
    <property type="component" value="Unassembled WGS sequence"/>
</dbReference>
<keyword evidence="6" id="KW-0969">Cilium</keyword>
<dbReference type="NCBIfam" id="TIGR03170">
    <property type="entry name" value="flgA_cterm"/>
    <property type="match status" value="1"/>
</dbReference>
<feature type="chain" id="PRO_5027156706" description="Flagella basal body P-ring formation protein FlgA" evidence="4">
    <location>
        <begin position="19"/>
        <end position="244"/>
    </location>
</feature>
<comment type="similarity">
    <text evidence="4">Belongs to the FlgA family.</text>
</comment>
<accession>A0A6L8LHA0</accession>
<keyword evidence="2 4" id="KW-0732">Signal</keyword>
<dbReference type="InterPro" id="IPR013974">
    <property type="entry name" value="SAF"/>
</dbReference>